<dbReference type="OrthoDB" id="5573670at2"/>
<keyword evidence="2 7" id="KW-0812">Transmembrane</keyword>
<proteinExistence type="predicted"/>
<dbReference type="Pfam" id="PF00015">
    <property type="entry name" value="MCPsignal"/>
    <property type="match status" value="1"/>
</dbReference>
<protein>
    <submittedName>
        <fullName evidence="9">Chemotaxis protein</fullName>
    </submittedName>
</protein>
<dbReference type="InterPro" id="IPR004089">
    <property type="entry name" value="MCPsignal_dom"/>
</dbReference>
<dbReference type="GO" id="GO:0007165">
    <property type="term" value="P:signal transduction"/>
    <property type="evidence" value="ECO:0007669"/>
    <property type="project" value="UniProtKB-KW"/>
</dbReference>
<organism evidence="9 10">
    <name type="scientific">Allochromatium palmeri</name>
    <dbReference type="NCBI Taxonomy" id="231048"/>
    <lineage>
        <taxon>Bacteria</taxon>
        <taxon>Pseudomonadati</taxon>
        <taxon>Pseudomonadota</taxon>
        <taxon>Gammaproteobacteria</taxon>
        <taxon>Chromatiales</taxon>
        <taxon>Chromatiaceae</taxon>
        <taxon>Allochromatium</taxon>
    </lineage>
</organism>
<evidence type="ECO:0000313" key="10">
    <source>
        <dbReference type="Proteomes" id="UP000434044"/>
    </source>
</evidence>
<keyword evidence="3 7" id="KW-1133">Transmembrane helix</keyword>
<evidence type="ECO:0000256" key="4">
    <source>
        <dbReference type="ARBA" id="ARBA00023136"/>
    </source>
</evidence>
<sequence length="423" mass="46031">MPFVKPRHSLIEATLAQSRALRRVMAALTLVGTLVLSILVYQTDDWIAFNAAQQGIDEGLLKALLVGSTLLLTNFLVGWFVFRFNFRTTGAMSQALDSFDATLKHNEQMNQAGRAALLQTAVLDQAFDERLSEAVHDSETSALDVIERATQLNGAAGTLLDYLHHSNMDANTMEQDISHGVDDISEIARFVQELPAKIRHDMAAIQTVVQDISQLEGLATSIKDISKQTNLLALNAAIEAARAGEAGRGFAVVAGEVRTLATRAATAADTIEAGLNKALGAAERSMQLNFLSDSDQQLEQATDVVASVHRLRDNYEDMRQFYKTLFSVVTQHNTSLAEQIADMLGILQYQDVIGQRLTRLQAALRQRAALLITAGEPSDSLLHLAEALSQLHVDYLEDESRHARPAIGEAGTTSAGPPSIELF</sequence>
<evidence type="ECO:0000313" key="9">
    <source>
        <dbReference type="EMBL" id="MTW21424.1"/>
    </source>
</evidence>
<comment type="subcellular location">
    <subcellularLocation>
        <location evidence="1">Membrane</location>
        <topology evidence="1">Multi-pass membrane protein</topology>
    </subcellularLocation>
</comment>
<evidence type="ECO:0000256" key="1">
    <source>
        <dbReference type="ARBA" id="ARBA00004141"/>
    </source>
</evidence>
<dbReference type="GO" id="GO:0016020">
    <property type="term" value="C:membrane"/>
    <property type="evidence" value="ECO:0007669"/>
    <property type="project" value="UniProtKB-SubCell"/>
</dbReference>
<keyword evidence="10" id="KW-1185">Reference proteome</keyword>
<reference evidence="9 10" key="1">
    <citation type="submission" date="2019-11" db="EMBL/GenBank/DDBJ databases">
        <title>Whole-genome sequence of the anaerobic purple sulfur bacterium Allochromatium palmeri DSM 15591.</title>
        <authorList>
            <person name="Kyndt J.A."/>
            <person name="Meyer T.E."/>
        </authorList>
    </citation>
    <scope>NUCLEOTIDE SEQUENCE [LARGE SCALE GENOMIC DNA]</scope>
    <source>
        <strain evidence="9 10">DSM 15591</strain>
    </source>
</reference>
<dbReference type="PANTHER" id="PTHR32089">
    <property type="entry name" value="METHYL-ACCEPTING CHEMOTAXIS PROTEIN MCPB"/>
    <property type="match status" value="1"/>
</dbReference>
<dbReference type="AlphaFoldDB" id="A0A6N8EGE6"/>
<feature type="transmembrane region" description="Helical" evidence="7">
    <location>
        <begin position="20"/>
        <end position="41"/>
    </location>
</feature>
<evidence type="ECO:0000256" key="7">
    <source>
        <dbReference type="SAM" id="Phobius"/>
    </source>
</evidence>
<accession>A0A6N8EGE6</accession>
<feature type="domain" description="Methyl-accepting transducer" evidence="8">
    <location>
        <begin position="129"/>
        <end position="348"/>
    </location>
</feature>
<gene>
    <name evidence="9" type="ORF">GJ668_09995</name>
</gene>
<evidence type="ECO:0000256" key="3">
    <source>
        <dbReference type="ARBA" id="ARBA00022989"/>
    </source>
</evidence>
<comment type="caution">
    <text evidence="9">The sequence shown here is derived from an EMBL/GenBank/DDBJ whole genome shotgun (WGS) entry which is preliminary data.</text>
</comment>
<dbReference type="SMART" id="SM00283">
    <property type="entry name" value="MA"/>
    <property type="match status" value="1"/>
</dbReference>
<evidence type="ECO:0000256" key="6">
    <source>
        <dbReference type="PROSITE-ProRule" id="PRU00284"/>
    </source>
</evidence>
<name>A0A6N8EGE6_9GAMM</name>
<dbReference type="PANTHER" id="PTHR32089:SF119">
    <property type="entry name" value="METHYL-ACCEPTING CHEMOTAXIS PROTEIN CTPL"/>
    <property type="match status" value="1"/>
</dbReference>
<evidence type="ECO:0000259" key="8">
    <source>
        <dbReference type="PROSITE" id="PS50111"/>
    </source>
</evidence>
<evidence type="ECO:0000256" key="2">
    <source>
        <dbReference type="ARBA" id="ARBA00022692"/>
    </source>
</evidence>
<dbReference type="SUPFAM" id="SSF58104">
    <property type="entry name" value="Methyl-accepting chemotaxis protein (MCP) signaling domain"/>
    <property type="match status" value="1"/>
</dbReference>
<evidence type="ECO:0000256" key="5">
    <source>
        <dbReference type="ARBA" id="ARBA00023224"/>
    </source>
</evidence>
<dbReference type="PROSITE" id="PS50111">
    <property type="entry name" value="CHEMOTAXIS_TRANSDUC_2"/>
    <property type="match status" value="1"/>
</dbReference>
<feature type="transmembrane region" description="Helical" evidence="7">
    <location>
        <begin position="61"/>
        <end position="82"/>
    </location>
</feature>
<dbReference type="Proteomes" id="UP000434044">
    <property type="component" value="Unassembled WGS sequence"/>
</dbReference>
<dbReference type="GO" id="GO:0006935">
    <property type="term" value="P:chemotaxis"/>
    <property type="evidence" value="ECO:0007669"/>
    <property type="project" value="UniProtKB-ARBA"/>
</dbReference>
<dbReference type="EMBL" id="WNKT01000018">
    <property type="protein sequence ID" value="MTW21424.1"/>
    <property type="molecule type" value="Genomic_DNA"/>
</dbReference>
<keyword evidence="5 6" id="KW-0807">Transducer</keyword>
<dbReference type="Gene3D" id="1.10.287.950">
    <property type="entry name" value="Methyl-accepting chemotaxis protein"/>
    <property type="match status" value="1"/>
</dbReference>
<keyword evidence="4 7" id="KW-0472">Membrane</keyword>